<feature type="domain" description="Tyrosine-protein phosphatase" evidence="1">
    <location>
        <begin position="1"/>
        <end position="95"/>
    </location>
</feature>
<dbReference type="InterPro" id="IPR050348">
    <property type="entry name" value="Protein-Tyr_Phosphatase"/>
</dbReference>
<proteinExistence type="predicted"/>
<dbReference type="Pfam" id="PF00102">
    <property type="entry name" value="Y_phosphatase"/>
    <property type="match status" value="1"/>
</dbReference>
<dbReference type="Gene3D" id="3.90.190.10">
    <property type="entry name" value="Protein tyrosine phosphatase superfamily"/>
    <property type="match status" value="1"/>
</dbReference>
<name>A0A3Q0IYT6_DIACI</name>
<dbReference type="GO" id="GO:0048666">
    <property type="term" value="P:neuron development"/>
    <property type="evidence" value="ECO:0007669"/>
    <property type="project" value="UniProtKB-ARBA"/>
</dbReference>
<sequence>MLEFLAKARYTQASLLADLGDTWAGHPRGPPIIVHCSAGIGRTGTLCTLDICISRLEDSGTVDVRGTVKRIRSQRAHSIQMRDQYIFCHLALIEYALSRGLISAKPDLSGFQTSDSDTE</sequence>
<evidence type="ECO:0000259" key="2">
    <source>
        <dbReference type="PROSITE" id="PS50056"/>
    </source>
</evidence>
<protein>
    <submittedName>
        <fullName evidence="4">Tyrosine-protein phosphatase non-receptor type 9-like</fullName>
    </submittedName>
</protein>
<evidence type="ECO:0000313" key="4">
    <source>
        <dbReference type="RefSeq" id="XP_026679843.1"/>
    </source>
</evidence>
<dbReference type="Proteomes" id="UP000079169">
    <property type="component" value="Unplaced"/>
</dbReference>
<evidence type="ECO:0000259" key="1">
    <source>
        <dbReference type="PROSITE" id="PS50055"/>
    </source>
</evidence>
<feature type="domain" description="Tyrosine specific protein phosphatases" evidence="2">
    <location>
        <begin position="2"/>
        <end position="86"/>
    </location>
</feature>
<dbReference type="STRING" id="121845.A0A3Q0IYT6"/>
<gene>
    <name evidence="4" type="primary">LOC103509783</name>
</gene>
<dbReference type="InterPro" id="IPR003595">
    <property type="entry name" value="Tyr_Pase_cat"/>
</dbReference>
<dbReference type="GO" id="GO:0004725">
    <property type="term" value="F:protein tyrosine phosphatase activity"/>
    <property type="evidence" value="ECO:0007669"/>
    <property type="project" value="InterPro"/>
</dbReference>
<dbReference type="InterPro" id="IPR000242">
    <property type="entry name" value="PTP_cat"/>
</dbReference>
<dbReference type="PROSITE" id="PS50056">
    <property type="entry name" value="TYR_PHOSPHATASE_2"/>
    <property type="match status" value="1"/>
</dbReference>
<dbReference type="KEGG" id="dci:103509783"/>
<dbReference type="PROSITE" id="PS50055">
    <property type="entry name" value="TYR_PHOSPHATASE_PTP"/>
    <property type="match status" value="1"/>
</dbReference>
<organism evidence="3 4">
    <name type="scientific">Diaphorina citri</name>
    <name type="common">Asian citrus psyllid</name>
    <dbReference type="NCBI Taxonomy" id="121845"/>
    <lineage>
        <taxon>Eukaryota</taxon>
        <taxon>Metazoa</taxon>
        <taxon>Ecdysozoa</taxon>
        <taxon>Arthropoda</taxon>
        <taxon>Hexapoda</taxon>
        <taxon>Insecta</taxon>
        <taxon>Pterygota</taxon>
        <taxon>Neoptera</taxon>
        <taxon>Paraneoptera</taxon>
        <taxon>Hemiptera</taxon>
        <taxon>Sternorrhyncha</taxon>
        <taxon>Psylloidea</taxon>
        <taxon>Psyllidae</taxon>
        <taxon>Diaphorininae</taxon>
        <taxon>Diaphorina</taxon>
    </lineage>
</organism>
<evidence type="ECO:0000313" key="3">
    <source>
        <dbReference type="Proteomes" id="UP000079169"/>
    </source>
</evidence>
<accession>A0A3Q0IYT6</accession>
<dbReference type="RefSeq" id="XP_026679843.1">
    <property type="nucleotide sequence ID" value="XM_026824042.1"/>
</dbReference>
<dbReference type="PROSITE" id="PS00383">
    <property type="entry name" value="TYR_PHOSPHATASE_1"/>
    <property type="match status" value="1"/>
</dbReference>
<dbReference type="PANTHER" id="PTHR19134">
    <property type="entry name" value="RECEPTOR-TYPE TYROSINE-PROTEIN PHOSPHATASE"/>
    <property type="match status" value="1"/>
</dbReference>
<dbReference type="InterPro" id="IPR029021">
    <property type="entry name" value="Prot-tyrosine_phosphatase-like"/>
</dbReference>
<dbReference type="InterPro" id="IPR000387">
    <property type="entry name" value="Tyr_Pase_dom"/>
</dbReference>
<dbReference type="InterPro" id="IPR016130">
    <property type="entry name" value="Tyr_Pase_AS"/>
</dbReference>
<keyword evidence="3" id="KW-1185">Reference proteome</keyword>
<dbReference type="SMART" id="SM00404">
    <property type="entry name" value="PTPc_motif"/>
    <property type="match status" value="1"/>
</dbReference>
<dbReference type="PRINTS" id="PR00700">
    <property type="entry name" value="PRTYPHPHTASE"/>
</dbReference>
<dbReference type="AlphaFoldDB" id="A0A3Q0IYT6"/>
<dbReference type="PANTHER" id="PTHR19134:SF534">
    <property type="entry name" value="LD27988P"/>
    <property type="match status" value="1"/>
</dbReference>
<dbReference type="GeneID" id="103509783"/>
<dbReference type="SUPFAM" id="SSF52799">
    <property type="entry name" value="(Phosphotyrosine protein) phosphatases II"/>
    <property type="match status" value="1"/>
</dbReference>
<reference evidence="4" key="1">
    <citation type="submission" date="2025-08" db="UniProtKB">
        <authorList>
            <consortium name="RefSeq"/>
        </authorList>
    </citation>
    <scope>IDENTIFICATION</scope>
</reference>
<dbReference type="PaxDb" id="121845-A0A3Q0IYT6"/>